<feature type="transmembrane region" description="Helical" evidence="2">
    <location>
        <begin position="29"/>
        <end position="53"/>
    </location>
</feature>
<keyword evidence="2" id="KW-0472">Membrane</keyword>
<reference evidence="3" key="1">
    <citation type="submission" date="2010-05" db="EMBL/GenBank/DDBJ databases">
        <title>The Genome Sequence of Magnaporthe poae strain ATCC 64411.</title>
        <authorList>
            <consortium name="The Broad Institute Genome Sequencing Platform"/>
            <consortium name="Broad Institute Genome Sequencing Center for Infectious Disease"/>
            <person name="Ma L.-J."/>
            <person name="Dead R."/>
            <person name="Young S."/>
            <person name="Zeng Q."/>
            <person name="Koehrsen M."/>
            <person name="Alvarado L."/>
            <person name="Berlin A."/>
            <person name="Chapman S.B."/>
            <person name="Chen Z."/>
            <person name="Freedman E."/>
            <person name="Gellesch M."/>
            <person name="Goldberg J."/>
            <person name="Griggs A."/>
            <person name="Gujja S."/>
            <person name="Heilman E.R."/>
            <person name="Heiman D."/>
            <person name="Hepburn T."/>
            <person name="Howarth C."/>
            <person name="Jen D."/>
            <person name="Larson L."/>
            <person name="Mehta T."/>
            <person name="Neiman D."/>
            <person name="Pearson M."/>
            <person name="Roberts A."/>
            <person name="Saif S."/>
            <person name="Shea T."/>
            <person name="Shenoy N."/>
            <person name="Sisk P."/>
            <person name="Stolte C."/>
            <person name="Sykes S."/>
            <person name="Walk T."/>
            <person name="White J."/>
            <person name="Yandava C."/>
            <person name="Haas B."/>
            <person name="Nusbaum C."/>
            <person name="Birren B."/>
        </authorList>
    </citation>
    <scope>NUCLEOTIDE SEQUENCE</scope>
    <source>
        <strain evidence="3">ATCC 64411</strain>
    </source>
</reference>
<feature type="region of interest" description="Disordered" evidence="1">
    <location>
        <begin position="534"/>
        <end position="577"/>
    </location>
</feature>
<keyword evidence="5" id="KW-1185">Reference proteome</keyword>
<reference evidence="4" key="4">
    <citation type="journal article" date="2015" name="G3 (Bethesda)">
        <title>Genome sequences of three phytopathogenic species of the Magnaporthaceae family of fungi.</title>
        <authorList>
            <person name="Okagaki L.H."/>
            <person name="Nunes C.C."/>
            <person name="Sailsbery J."/>
            <person name="Clay B."/>
            <person name="Brown D."/>
            <person name="John T."/>
            <person name="Oh Y."/>
            <person name="Young N."/>
            <person name="Fitzgerald M."/>
            <person name="Haas B.J."/>
            <person name="Zeng Q."/>
            <person name="Young S."/>
            <person name="Adiconis X."/>
            <person name="Fan L."/>
            <person name="Levin J.Z."/>
            <person name="Mitchell T.K."/>
            <person name="Okubara P.A."/>
            <person name="Farman M.L."/>
            <person name="Kohn L.M."/>
            <person name="Birren B."/>
            <person name="Ma L.-J."/>
            <person name="Dean R.A."/>
        </authorList>
    </citation>
    <scope>NUCLEOTIDE SEQUENCE</scope>
    <source>
        <strain evidence="4">ATCC 64411 / 73-15</strain>
    </source>
</reference>
<evidence type="ECO:0000256" key="2">
    <source>
        <dbReference type="SAM" id="Phobius"/>
    </source>
</evidence>
<feature type="transmembrane region" description="Helical" evidence="2">
    <location>
        <begin position="101"/>
        <end position="125"/>
    </location>
</feature>
<dbReference type="EMBL" id="ADBL01002571">
    <property type="status" value="NOT_ANNOTATED_CDS"/>
    <property type="molecule type" value="Genomic_DNA"/>
</dbReference>
<accession>A0A0C4EBH5</accession>
<keyword evidence="2" id="KW-0812">Transmembrane</keyword>
<organism evidence="4 5">
    <name type="scientific">Magnaporthiopsis poae (strain ATCC 64411 / 73-15)</name>
    <name type="common">Kentucky bluegrass fungus</name>
    <name type="synonym">Magnaporthe poae</name>
    <dbReference type="NCBI Taxonomy" id="644358"/>
    <lineage>
        <taxon>Eukaryota</taxon>
        <taxon>Fungi</taxon>
        <taxon>Dikarya</taxon>
        <taxon>Ascomycota</taxon>
        <taxon>Pezizomycotina</taxon>
        <taxon>Sordariomycetes</taxon>
        <taxon>Sordariomycetidae</taxon>
        <taxon>Magnaporthales</taxon>
        <taxon>Magnaporthaceae</taxon>
        <taxon>Magnaporthiopsis</taxon>
    </lineage>
</organism>
<evidence type="ECO:0000313" key="5">
    <source>
        <dbReference type="Proteomes" id="UP000011715"/>
    </source>
</evidence>
<reference evidence="3" key="3">
    <citation type="submission" date="2011-03" db="EMBL/GenBank/DDBJ databases">
        <title>Annotation of Magnaporthe poae ATCC 64411.</title>
        <authorList>
            <person name="Ma L.-J."/>
            <person name="Dead R."/>
            <person name="Young S.K."/>
            <person name="Zeng Q."/>
            <person name="Gargeya S."/>
            <person name="Fitzgerald M."/>
            <person name="Haas B."/>
            <person name="Abouelleil A."/>
            <person name="Alvarado L."/>
            <person name="Arachchi H.M."/>
            <person name="Berlin A."/>
            <person name="Brown A."/>
            <person name="Chapman S.B."/>
            <person name="Chen Z."/>
            <person name="Dunbar C."/>
            <person name="Freedman E."/>
            <person name="Gearin G."/>
            <person name="Gellesch M."/>
            <person name="Goldberg J."/>
            <person name="Griggs A."/>
            <person name="Gujja S."/>
            <person name="Heiman D."/>
            <person name="Howarth C."/>
            <person name="Larson L."/>
            <person name="Lui A."/>
            <person name="MacDonald P.J.P."/>
            <person name="Mehta T."/>
            <person name="Montmayeur A."/>
            <person name="Murphy C."/>
            <person name="Neiman D."/>
            <person name="Pearson M."/>
            <person name="Priest M."/>
            <person name="Roberts A."/>
            <person name="Saif S."/>
            <person name="Shea T."/>
            <person name="Shenoy N."/>
            <person name="Sisk P."/>
            <person name="Stolte C."/>
            <person name="Sykes S."/>
            <person name="Yandava C."/>
            <person name="Wortman J."/>
            <person name="Nusbaum C."/>
            <person name="Birren B."/>
        </authorList>
    </citation>
    <scope>NUCLEOTIDE SEQUENCE</scope>
    <source>
        <strain evidence="3">ATCC 64411</strain>
    </source>
</reference>
<sequence>MSGSVYIGVWTNYYTNTVTLTVTQDVGSVLTAALALFVSVAISHLWSIVCFIIHQIRSTPQPRSGIHHQRQALLRNNTTAAWTAWVLIKLAWTWRGKARGVAGGTAVLVPISVLFVAFIAGMSILSSRIQLINSDVLLTGQECGRVPPLTVNEDGKWSPTEGQAALTMLKWSYERATEYGQNCYGPATSPDDPEPPSCRDFPLTRVPMSIRVGVPCPFGDGVCAEPSGAITLDTGLIDSNDHLGVNSPPGDRIKYQKIMTCSPIRAENYSSPWMAKPPRDSGLSDAATAAGVFYKTYNLGPGSNTNYTWLSSNRTTDTIYHLSALGSQAYTRHDDLKAAEWRPIPQLAVKDADVTLVILRNEVLYQEAVRDPWFRASTVGYVGGLGKRPAGYYTADQMAASFIACAERHRFCSSNTSCTAFGGISVNATAAGGAVTAGGDQSVHLNRQQKAVYDLLERAKFGSLLSFIRGGTRLLRALDFVAYQEGLPGLDVRHVFSSGLPEDQWQVEVAGMFNATVANLQVLASQLAAPPGELPVPVPTSVDTNSSSSTTTTTTTSASTSTSNKNRNRNNTSVRTSSSSFKLSQFIKRPNVTAEMASVCDRVRRRNLEQHANFAFVPLISVVVAGLVVMLFNLCCIPNVIFWLQRKVFDRKGRRCGYRQREWREGHLFMLQKAKLEGQGFGPWEVDEGWDIPWMSAASRERLPLVVQSETAYVPGPQLVPASNGIITGDPKGSTSDWYAASK</sequence>
<reference evidence="4" key="5">
    <citation type="submission" date="2015-06" db="UniProtKB">
        <authorList>
            <consortium name="EnsemblFungi"/>
        </authorList>
    </citation>
    <scope>IDENTIFICATION</scope>
    <source>
        <strain evidence="4">ATCC 64411</strain>
    </source>
</reference>
<keyword evidence="2" id="KW-1133">Transmembrane helix</keyword>
<dbReference type="EnsemblFungi" id="MAPG_10023T0">
    <property type="protein sequence ID" value="MAPG_10023T0"/>
    <property type="gene ID" value="MAPG_10023"/>
</dbReference>
<feature type="compositionally biased region" description="Low complexity" evidence="1">
    <location>
        <begin position="540"/>
        <end position="577"/>
    </location>
</feature>
<name>A0A0C4EBH5_MAGP6</name>
<dbReference type="OrthoDB" id="3540210at2759"/>
<dbReference type="OMA" id="WHNISAT"/>
<feature type="transmembrane region" description="Helical" evidence="2">
    <location>
        <begin position="614"/>
        <end position="644"/>
    </location>
</feature>
<dbReference type="EMBL" id="GL876977">
    <property type="protein sequence ID" value="KLU91505.1"/>
    <property type="molecule type" value="Genomic_DNA"/>
</dbReference>
<evidence type="ECO:0000313" key="4">
    <source>
        <dbReference type="EnsemblFungi" id="MAPG_10023T0"/>
    </source>
</evidence>
<gene>
    <name evidence="3" type="ORF">MAPG_10023</name>
</gene>
<dbReference type="VEuPathDB" id="FungiDB:MAPG_10023"/>
<evidence type="ECO:0000313" key="3">
    <source>
        <dbReference type="EMBL" id="KLU91505.1"/>
    </source>
</evidence>
<dbReference type="Proteomes" id="UP000011715">
    <property type="component" value="Unassembled WGS sequence"/>
</dbReference>
<dbReference type="eggNOG" id="ENOG502SHTF">
    <property type="taxonomic scope" value="Eukaryota"/>
</dbReference>
<reference evidence="5" key="2">
    <citation type="submission" date="2010-05" db="EMBL/GenBank/DDBJ databases">
        <title>The genome sequence of Magnaporthe poae strain ATCC 64411.</title>
        <authorList>
            <person name="Ma L.-J."/>
            <person name="Dead R."/>
            <person name="Young S."/>
            <person name="Zeng Q."/>
            <person name="Koehrsen M."/>
            <person name="Alvarado L."/>
            <person name="Berlin A."/>
            <person name="Chapman S.B."/>
            <person name="Chen Z."/>
            <person name="Freedman E."/>
            <person name="Gellesch M."/>
            <person name="Goldberg J."/>
            <person name="Griggs A."/>
            <person name="Gujja S."/>
            <person name="Heilman E.R."/>
            <person name="Heiman D."/>
            <person name="Hepburn T."/>
            <person name="Howarth C."/>
            <person name="Jen D."/>
            <person name="Larson L."/>
            <person name="Mehta T."/>
            <person name="Neiman D."/>
            <person name="Pearson M."/>
            <person name="Roberts A."/>
            <person name="Saif S."/>
            <person name="Shea T."/>
            <person name="Shenoy N."/>
            <person name="Sisk P."/>
            <person name="Stolte C."/>
            <person name="Sykes S."/>
            <person name="Walk T."/>
            <person name="White J."/>
            <person name="Yandava C."/>
            <person name="Haas B."/>
            <person name="Nusbaum C."/>
            <person name="Birren B."/>
        </authorList>
    </citation>
    <scope>NUCLEOTIDE SEQUENCE [LARGE SCALE GENOMIC DNA]</scope>
    <source>
        <strain evidence="5">ATCC 64411 / 73-15</strain>
    </source>
</reference>
<evidence type="ECO:0000256" key="1">
    <source>
        <dbReference type="SAM" id="MobiDB-lite"/>
    </source>
</evidence>
<dbReference type="AlphaFoldDB" id="A0A0C4EBH5"/>
<proteinExistence type="predicted"/>
<protein>
    <submittedName>
        <fullName evidence="3 4">Uncharacterized protein</fullName>
    </submittedName>
</protein>